<comment type="caution">
    <text evidence="1">The sequence shown here is derived from an EMBL/GenBank/DDBJ whole genome shotgun (WGS) entry which is preliminary data.</text>
</comment>
<dbReference type="EMBL" id="JANEYF010001459">
    <property type="protein sequence ID" value="KAJ8963943.1"/>
    <property type="molecule type" value="Genomic_DNA"/>
</dbReference>
<evidence type="ECO:0000313" key="2">
    <source>
        <dbReference type="Proteomes" id="UP001162156"/>
    </source>
</evidence>
<sequence>MSKKRLTSQLNVLGYIETHNNKTNQGSWKKYVDKTNTKQTDVDKQSRGNSPKHNLYVRGFNYIINVINVSMKN</sequence>
<accession>A0AAV8ZHD0</accession>
<protein>
    <submittedName>
        <fullName evidence="1">Uncharacterized protein</fullName>
    </submittedName>
</protein>
<organism evidence="1 2">
    <name type="scientific">Rhamnusium bicolor</name>
    <dbReference type="NCBI Taxonomy" id="1586634"/>
    <lineage>
        <taxon>Eukaryota</taxon>
        <taxon>Metazoa</taxon>
        <taxon>Ecdysozoa</taxon>
        <taxon>Arthropoda</taxon>
        <taxon>Hexapoda</taxon>
        <taxon>Insecta</taxon>
        <taxon>Pterygota</taxon>
        <taxon>Neoptera</taxon>
        <taxon>Endopterygota</taxon>
        <taxon>Coleoptera</taxon>
        <taxon>Polyphaga</taxon>
        <taxon>Cucujiformia</taxon>
        <taxon>Chrysomeloidea</taxon>
        <taxon>Cerambycidae</taxon>
        <taxon>Lepturinae</taxon>
        <taxon>Rhagiini</taxon>
        <taxon>Rhamnusium</taxon>
    </lineage>
</organism>
<gene>
    <name evidence="1" type="ORF">NQ314_005274</name>
</gene>
<reference evidence="1" key="1">
    <citation type="journal article" date="2023" name="Insect Mol. Biol.">
        <title>Genome sequencing provides insights into the evolution of gene families encoding plant cell wall-degrading enzymes in longhorned beetles.</title>
        <authorList>
            <person name="Shin N.R."/>
            <person name="Okamura Y."/>
            <person name="Kirsch R."/>
            <person name="Pauchet Y."/>
        </authorList>
    </citation>
    <scope>NUCLEOTIDE SEQUENCE</scope>
    <source>
        <strain evidence="1">RBIC_L_NR</strain>
    </source>
</reference>
<dbReference type="Proteomes" id="UP001162156">
    <property type="component" value="Unassembled WGS sequence"/>
</dbReference>
<name>A0AAV8ZHD0_9CUCU</name>
<keyword evidence="2" id="KW-1185">Reference proteome</keyword>
<evidence type="ECO:0000313" key="1">
    <source>
        <dbReference type="EMBL" id="KAJ8963943.1"/>
    </source>
</evidence>
<dbReference type="AlphaFoldDB" id="A0AAV8ZHD0"/>
<proteinExistence type="predicted"/>